<dbReference type="PANTHER" id="PTHR13774">
    <property type="entry name" value="PHENAZINE BIOSYNTHESIS PROTEIN"/>
    <property type="match status" value="1"/>
</dbReference>
<dbReference type="EMBL" id="NOWF01000001">
    <property type="protein sequence ID" value="OYD09502.1"/>
    <property type="molecule type" value="Genomic_DNA"/>
</dbReference>
<keyword evidence="2" id="KW-0413">Isomerase</keyword>
<dbReference type="InterPro" id="IPR003719">
    <property type="entry name" value="Phenazine_PhzF-like"/>
</dbReference>
<dbReference type="Proteomes" id="UP000215459">
    <property type="component" value="Unassembled WGS sequence"/>
</dbReference>
<sequence>MIQRIMHVNTFTNEPFSGNPAGVCVMAEPRDELWMSKVAQEMNLPVTAFLLKQEEGYRIRWFTPTKEIDLCGHATLASAHILWEQGLSKPDETLRFHTRSGVLTADLENGWIKMDFPAQPVQESALPTLVEQALNVPSPSVQFTGKNSAKYLVELESEDRVRNLKPDIGLLKTMPFKGDLIVTGRGTSKEYDFVSRHFAPQSGIDEDPVTGSAHCALGPYWGKRLNRTDLLAYQVSRRGGFLQVHTSGDRVYLSGRAITIMRAEWLV</sequence>
<comment type="similarity">
    <text evidence="1">Belongs to the PhzF family.</text>
</comment>
<gene>
    <name evidence="3" type="ORF">CHM34_00325</name>
</gene>
<proteinExistence type="inferred from homology"/>
<keyword evidence="4" id="KW-1185">Reference proteome</keyword>
<protein>
    <submittedName>
        <fullName evidence="3">Oxidoreductase</fullName>
    </submittedName>
</protein>
<dbReference type="Gene3D" id="3.10.310.10">
    <property type="entry name" value="Diaminopimelate Epimerase, Chain A, domain 1"/>
    <property type="match status" value="2"/>
</dbReference>
<evidence type="ECO:0000256" key="1">
    <source>
        <dbReference type="ARBA" id="ARBA00008270"/>
    </source>
</evidence>
<reference evidence="3 4" key="1">
    <citation type="submission" date="2017-07" db="EMBL/GenBank/DDBJ databases">
        <title>The genome sequence of Paludifilum halophilum highlights mechanisms for microbial adaptation to high salt environemnts.</title>
        <authorList>
            <person name="Belbahri L."/>
        </authorList>
    </citation>
    <scope>NUCLEOTIDE SEQUENCE [LARGE SCALE GENOMIC DNA]</scope>
    <source>
        <strain evidence="3 4">DSM 102817</strain>
    </source>
</reference>
<dbReference type="SUPFAM" id="SSF54506">
    <property type="entry name" value="Diaminopimelate epimerase-like"/>
    <property type="match status" value="1"/>
</dbReference>
<evidence type="ECO:0000313" key="3">
    <source>
        <dbReference type="EMBL" id="OYD09502.1"/>
    </source>
</evidence>
<dbReference type="AlphaFoldDB" id="A0A235BBB0"/>
<accession>A0A235BBB0</accession>
<evidence type="ECO:0000313" key="4">
    <source>
        <dbReference type="Proteomes" id="UP000215459"/>
    </source>
</evidence>
<dbReference type="NCBIfam" id="TIGR00654">
    <property type="entry name" value="PhzF_family"/>
    <property type="match status" value="1"/>
</dbReference>
<dbReference type="Pfam" id="PF02567">
    <property type="entry name" value="PhzC-PhzF"/>
    <property type="match status" value="1"/>
</dbReference>
<organism evidence="3 4">
    <name type="scientific">Paludifilum halophilum</name>
    <dbReference type="NCBI Taxonomy" id="1642702"/>
    <lineage>
        <taxon>Bacteria</taxon>
        <taxon>Bacillati</taxon>
        <taxon>Bacillota</taxon>
        <taxon>Bacilli</taxon>
        <taxon>Bacillales</taxon>
        <taxon>Thermoactinomycetaceae</taxon>
        <taxon>Paludifilum</taxon>
    </lineage>
</organism>
<dbReference type="PIRSF" id="PIRSF016184">
    <property type="entry name" value="PhzC_PhzF"/>
    <property type="match status" value="1"/>
</dbReference>
<name>A0A235BBB0_9BACL</name>
<evidence type="ECO:0000256" key="2">
    <source>
        <dbReference type="ARBA" id="ARBA00023235"/>
    </source>
</evidence>
<dbReference type="PANTHER" id="PTHR13774:SF17">
    <property type="entry name" value="PHENAZINE BIOSYNTHESIS-LIKE DOMAIN-CONTAINING PROTEIN"/>
    <property type="match status" value="1"/>
</dbReference>
<comment type="caution">
    <text evidence="3">The sequence shown here is derived from an EMBL/GenBank/DDBJ whole genome shotgun (WGS) entry which is preliminary data.</text>
</comment>
<dbReference type="OrthoDB" id="9788221at2"/>
<dbReference type="GO" id="GO:0005737">
    <property type="term" value="C:cytoplasm"/>
    <property type="evidence" value="ECO:0007669"/>
    <property type="project" value="TreeGrafter"/>
</dbReference>
<dbReference type="GO" id="GO:0016853">
    <property type="term" value="F:isomerase activity"/>
    <property type="evidence" value="ECO:0007669"/>
    <property type="project" value="UniProtKB-KW"/>
</dbReference>